<name>A0ACD3A9J8_9AGAR</name>
<keyword evidence="2" id="KW-1185">Reference proteome</keyword>
<organism evidence="1 2">
    <name type="scientific">Pluteus cervinus</name>
    <dbReference type="NCBI Taxonomy" id="181527"/>
    <lineage>
        <taxon>Eukaryota</taxon>
        <taxon>Fungi</taxon>
        <taxon>Dikarya</taxon>
        <taxon>Basidiomycota</taxon>
        <taxon>Agaricomycotina</taxon>
        <taxon>Agaricomycetes</taxon>
        <taxon>Agaricomycetidae</taxon>
        <taxon>Agaricales</taxon>
        <taxon>Pluteineae</taxon>
        <taxon>Pluteaceae</taxon>
        <taxon>Pluteus</taxon>
    </lineage>
</organism>
<protein>
    <submittedName>
        <fullName evidence="1">Uncharacterized protein</fullName>
    </submittedName>
</protein>
<evidence type="ECO:0000313" key="1">
    <source>
        <dbReference type="EMBL" id="TFK62368.1"/>
    </source>
</evidence>
<dbReference type="Proteomes" id="UP000308600">
    <property type="component" value="Unassembled WGS sequence"/>
</dbReference>
<proteinExistence type="predicted"/>
<dbReference type="EMBL" id="ML208586">
    <property type="protein sequence ID" value="TFK62368.1"/>
    <property type="molecule type" value="Genomic_DNA"/>
</dbReference>
<reference evidence="1 2" key="1">
    <citation type="journal article" date="2019" name="Nat. Ecol. Evol.">
        <title>Megaphylogeny resolves global patterns of mushroom evolution.</title>
        <authorList>
            <person name="Varga T."/>
            <person name="Krizsan K."/>
            <person name="Foldi C."/>
            <person name="Dima B."/>
            <person name="Sanchez-Garcia M."/>
            <person name="Sanchez-Ramirez S."/>
            <person name="Szollosi G.J."/>
            <person name="Szarkandi J.G."/>
            <person name="Papp V."/>
            <person name="Albert L."/>
            <person name="Andreopoulos W."/>
            <person name="Angelini C."/>
            <person name="Antonin V."/>
            <person name="Barry K.W."/>
            <person name="Bougher N.L."/>
            <person name="Buchanan P."/>
            <person name="Buyck B."/>
            <person name="Bense V."/>
            <person name="Catcheside P."/>
            <person name="Chovatia M."/>
            <person name="Cooper J."/>
            <person name="Damon W."/>
            <person name="Desjardin D."/>
            <person name="Finy P."/>
            <person name="Geml J."/>
            <person name="Haridas S."/>
            <person name="Hughes K."/>
            <person name="Justo A."/>
            <person name="Karasinski D."/>
            <person name="Kautmanova I."/>
            <person name="Kiss B."/>
            <person name="Kocsube S."/>
            <person name="Kotiranta H."/>
            <person name="LaButti K.M."/>
            <person name="Lechner B.E."/>
            <person name="Liimatainen K."/>
            <person name="Lipzen A."/>
            <person name="Lukacs Z."/>
            <person name="Mihaltcheva S."/>
            <person name="Morgado L.N."/>
            <person name="Niskanen T."/>
            <person name="Noordeloos M.E."/>
            <person name="Ohm R.A."/>
            <person name="Ortiz-Santana B."/>
            <person name="Ovrebo C."/>
            <person name="Racz N."/>
            <person name="Riley R."/>
            <person name="Savchenko A."/>
            <person name="Shiryaev A."/>
            <person name="Soop K."/>
            <person name="Spirin V."/>
            <person name="Szebenyi C."/>
            <person name="Tomsovsky M."/>
            <person name="Tulloss R.E."/>
            <person name="Uehling J."/>
            <person name="Grigoriev I.V."/>
            <person name="Vagvolgyi C."/>
            <person name="Papp T."/>
            <person name="Martin F.M."/>
            <person name="Miettinen O."/>
            <person name="Hibbett D.S."/>
            <person name="Nagy L.G."/>
        </authorList>
    </citation>
    <scope>NUCLEOTIDE SEQUENCE [LARGE SCALE GENOMIC DNA]</scope>
    <source>
        <strain evidence="1 2">NL-1719</strain>
    </source>
</reference>
<evidence type="ECO:0000313" key="2">
    <source>
        <dbReference type="Proteomes" id="UP000308600"/>
    </source>
</evidence>
<sequence>MIPSACLRDMGGFSWTVVEGDVWVCILYPTAGRFNLRLLGETSVSFRRLLIPLGSGFGGPPVASAGKGREDGKLKVFMVDVDHSLYAAACRWPVIIRNFPRGSSSWYALRDVPSRPILDLRPAKLAFLFLWRSTMDVAQVPEYISHDRERSRRRKSRRRVTGSLCVSSGVSKRPRCVKA</sequence>
<accession>A0ACD3A9J8</accession>
<gene>
    <name evidence="1" type="ORF">BDN72DRAFT_392857</name>
</gene>